<dbReference type="InterPro" id="IPR029063">
    <property type="entry name" value="SAM-dependent_MTases_sf"/>
</dbReference>
<dbReference type="PANTHER" id="PTHR47739">
    <property type="entry name" value="TRNA1(VAL) (ADENINE(37)-N6)-METHYLTRANSFERASE"/>
    <property type="match status" value="1"/>
</dbReference>
<dbReference type="InterPro" id="IPR002052">
    <property type="entry name" value="DNA_methylase_N6_adenine_CS"/>
</dbReference>
<accession>A0A377IC49</accession>
<feature type="domain" description="Methyltransferase small" evidence="7">
    <location>
        <begin position="57"/>
        <end position="152"/>
    </location>
</feature>
<dbReference type="Gene3D" id="3.40.50.150">
    <property type="entry name" value="Vaccinia Virus protein VP39"/>
    <property type="match status" value="1"/>
</dbReference>
<dbReference type="PROSITE" id="PS00092">
    <property type="entry name" value="N6_MTASE"/>
    <property type="match status" value="1"/>
</dbReference>
<comment type="similarity">
    <text evidence="6">Belongs to the methyltransferase superfamily. tRNA (adenine-N(6)-)-methyltransferase family.</text>
</comment>
<comment type="catalytic activity">
    <reaction evidence="6">
        <text>adenosine(37) in tRNA1(Val) + S-adenosyl-L-methionine = N(6)-methyladenosine(37) in tRNA1(Val) + S-adenosyl-L-homocysteine + H(+)</text>
        <dbReference type="Rhea" id="RHEA:43160"/>
        <dbReference type="Rhea" id="RHEA-COMP:10369"/>
        <dbReference type="Rhea" id="RHEA-COMP:10370"/>
        <dbReference type="ChEBI" id="CHEBI:15378"/>
        <dbReference type="ChEBI" id="CHEBI:57856"/>
        <dbReference type="ChEBI" id="CHEBI:59789"/>
        <dbReference type="ChEBI" id="CHEBI:74411"/>
        <dbReference type="ChEBI" id="CHEBI:74449"/>
        <dbReference type="EC" id="2.1.1.223"/>
    </reaction>
</comment>
<dbReference type="GO" id="GO:0005737">
    <property type="term" value="C:cytoplasm"/>
    <property type="evidence" value="ECO:0007669"/>
    <property type="project" value="UniProtKB-SubCell"/>
</dbReference>
<keyword evidence="5 6" id="KW-0819">tRNA processing</keyword>
<dbReference type="Proteomes" id="UP000254465">
    <property type="component" value="Unassembled WGS sequence"/>
</dbReference>
<keyword evidence="3 6" id="KW-0808">Transferase</keyword>
<dbReference type="CDD" id="cd02440">
    <property type="entry name" value="AdoMet_MTases"/>
    <property type="match status" value="1"/>
</dbReference>
<dbReference type="GO" id="GO:0032259">
    <property type="term" value="P:methylation"/>
    <property type="evidence" value="ECO:0007669"/>
    <property type="project" value="UniProtKB-KW"/>
</dbReference>
<gene>
    <name evidence="8" type="primary">yfiC</name>
    <name evidence="8" type="ORF">NCTC11296_02790</name>
</gene>
<keyword evidence="2 6" id="KW-0489">Methyltransferase</keyword>
<keyword evidence="1 6" id="KW-0963">Cytoplasm</keyword>
<evidence type="ECO:0000256" key="6">
    <source>
        <dbReference type="HAMAP-Rule" id="MF_01872"/>
    </source>
</evidence>
<evidence type="ECO:0000313" key="9">
    <source>
        <dbReference type="Proteomes" id="UP000254465"/>
    </source>
</evidence>
<protein>
    <recommendedName>
        <fullName evidence="6">tRNA1(Val) (adenine(37)-N6)-methyltransferase</fullName>
        <ecNumber evidence="6">2.1.1.223</ecNumber>
    </recommendedName>
    <alternativeName>
        <fullName evidence="6">tRNA m6A37 methyltransferase</fullName>
    </alternativeName>
</protein>
<evidence type="ECO:0000313" key="8">
    <source>
        <dbReference type="EMBL" id="STO72846.1"/>
    </source>
</evidence>
<evidence type="ECO:0000256" key="3">
    <source>
        <dbReference type="ARBA" id="ARBA00022679"/>
    </source>
</evidence>
<dbReference type="EMBL" id="UGHK01000002">
    <property type="protein sequence ID" value="STO72846.1"/>
    <property type="molecule type" value="Genomic_DNA"/>
</dbReference>
<reference evidence="8 9" key="1">
    <citation type="submission" date="2018-06" db="EMBL/GenBank/DDBJ databases">
        <authorList>
            <consortium name="Pathogen Informatics"/>
            <person name="Doyle S."/>
        </authorList>
    </citation>
    <scope>NUCLEOTIDE SEQUENCE [LARGE SCALE GENOMIC DNA]</scope>
    <source>
        <strain evidence="8 9">NCTC11296</strain>
    </source>
</reference>
<dbReference type="InterPro" id="IPR007848">
    <property type="entry name" value="Small_mtfrase_dom"/>
</dbReference>
<dbReference type="AlphaFoldDB" id="A0A377IC49"/>
<dbReference type="EC" id="2.1.1.223" evidence="6"/>
<keyword evidence="4 6" id="KW-0949">S-adenosyl-L-methionine</keyword>
<dbReference type="InterPro" id="IPR022882">
    <property type="entry name" value="tRNA_adenine-N6_MeTrfase"/>
</dbReference>
<evidence type="ECO:0000256" key="1">
    <source>
        <dbReference type="ARBA" id="ARBA00022490"/>
    </source>
</evidence>
<name>A0A377IC49_AVIPA</name>
<dbReference type="HAMAP" id="MF_01872">
    <property type="entry name" value="tRNA_methyltr_YfiC"/>
    <property type="match status" value="1"/>
</dbReference>
<dbReference type="GO" id="GO:0003676">
    <property type="term" value="F:nucleic acid binding"/>
    <property type="evidence" value="ECO:0007669"/>
    <property type="project" value="InterPro"/>
</dbReference>
<dbReference type="Pfam" id="PF05175">
    <property type="entry name" value="MTS"/>
    <property type="match status" value="1"/>
</dbReference>
<dbReference type="PANTHER" id="PTHR47739:SF1">
    <property type="entry name" value="TRNA1(VAL) (ADENINE(37)-N6)-METHYLTRANSFERASE"/>
    <property type="match status" value="1"/>
</dbReference>
<dbReference type="GO" id="GO:0016430">
    <property type="term" value="F:tRNA (adenine-N6)-methyltransferase activity"/>
    <property type="evidence" value="ECO:0007669"/>
    <property type="project" value="UniProtKB-UniRule"/>
</dbReference>
<organism evidence="8 9">
    <name type="scientific">Avibacterium paragallinarum</name>
    <name type="common">Haemophilus gallinarum</name>
    <dbReference type="NCBI Taxonomy" id="728"/>
    <lineage>
        <taxon>Bacteria</taxon>
        <taxon>Pseudomonadati</taxon>
        <taxon>Pseudomonadota</taxon>
        <taxon>Gammaproteobacteria</taxon>
        <taxon>Pasteurellales</taxon>
        <taxon>Pasteurellaceae</taxon>
        <taxon>Avibacterium</taxon>
    </lineage>
</organism>
<evidence type="ECO:0000256" key="2">
    <source>
        <dbReference type="ARBA" id="ARBA00022603"/>
    </source>
</evidence>
<evidence type="ECO:0000256" key="4">
    <source>
        <dbReference type="ARBA" id="ARBA00022691"/>
    </source>
</evidence>
<dbReference type="GO" id="GO:0008033">
    <property type="term" value="P:tRNA processing"/>
    <property type="evidence" value="ECO:0007669"/>
    <property type="project" value="UniProtKB-UniRule"/>
</dbReference>
<comment type="function">
    <text evidence="6">Specifically methylates the adenine in position 37 of tRNA(1)(Val) (anticodon cmo5UAC).</text>
</comment>
<dbReference type="SUPFAM" id="SSF53335">
    <property type="entry name" value="S-adenosyl-L-methionine-dependent methyltransferases"/>
    <property type="match status" value="1"/>
</dbReference>
<sequence>MQIIPHFEGKVRSIFGKFMAKKNQGFHFKQFQVNHHRCAMKVGTDGILLGAWADIQGAKNLLDLGTGTRLIALMLAQRTAQDCHISAVELDNAAAEQAQENIQASPWAEKISLYQMDIEKFAQNPPHFFDLIVANPPYFEPAQACKNAQRDLARYTLEQSHNDWLNVAAQCLNEQGKIQFILPYEAGKILQKTTALYCTEQCDVITKIGKPPQRMLLTFRKLAEPMQYSQLIIYDENNQYHPDFVALTKGFYLKF</sequence>
<comment type="subcellular location">
    <subcellularLocation>
        <location evidence="6">Cytoplasm</location>
    </subcellularLocation>
</comment>
<evidence type="ECO:0000259" key="7">
    <source>
        <dbReference type="Pfam" id="PF05175"/>
    </source>
</evidence>
<dbReference type="InterPro" id="IPR050210">
    <property type="entry name" value="tRNA_Adenine-N(6)_MTase"/>
</dbReference>
<evidence type="ECO:0000256" key="5">
    <source>
        <dbReference type="ARBA" id="ARBA00022694"/>
    </source>
</evidence>
<proteinExistence type="inferred from homology"/>